<evidence type="ECO:0000313" key="4">
    <source>
        <dbReference type="Proteomes" id="UP000289738"/>
    </source>
</evidence>
<name>A0A444YVK0_ARAHY</name>
<keyword evidence="4" id="KW-1185">Reference proteome</keyword>
<protein>
    <recommendedName>
        <fullName evidence="2">PITH domain-containing protein</fullName>
    </recommendedName>
</protein>
<dbReference type="Pfam" id="PF06201">
    <property type="entry name" value="PITH"/>
    <property type="match status" value="1"/>
</dbReference>
<reference evidence="3 4" key="1">
    <citation type="submission" date="2019-01" db="EMBL/GenBank/DDBJ databases">
        <title>Sequencing of cultivated peanut Arachis hypogaea provides insights into genome evolution and oil improvement.</title>
        <authorList>
            <person name="Chen X."/>
        </authorList>
    </citation>
    <scope>NUCLEOTIDE SEQUENCE [LARGE SCALE GENOMIC DNA]</scope>
    <source>
        <strain evidence="4">cv. Fuhuasheng</strain>
        <tissue evidence="3">Leaves</tissue>
    </source>
</reference>
<comment type="caution">
    <text evidence="3">The sequence shown here is derived from an EMBL/GenBank/DDBJ whole genome shotgun (WGS) entry which is preliminary data.</text>
</comment>
<proteinExistence type="inferred from homology"/>
<evidence type="ECO:0000256" key="1">
    <source>
        <dbReference type="ARBA" id="ARBA00025788"/>
    </source>
</evidence>
<dbReference type="GO" id="GO:0005737">
    <property type="term" value="C:cytoplasm"/>
    <property type="evidence" value="ECO:0007669"/>
    <property type="project" value="UniProtKB-ARBA"/>
</dbReference>
<organism evidence="3 4">
    <name type="scientific">Arachis hypogaea</name>
    <name type="common">Peanut</name>
    <dbReference type="NCBI Taxonomy" id="3818"/>
    <lineage>
        <taxon>Eukaryota</taxon>
        <taxon>Viridiplantae</taxon>
        <taxon>Streptophyta</taxon>
        <taxon>Embryophyta</taxon>
        <taxon>Tracheophyta</taxon>
        <taxon>Spermatophyta</taxon>
        <taxon>Magnoliopsida</taxon>
        <taxon>eudicotyledons</taxon>
        <taxon>Gunneridae</taxon>
        <taxon>Pentapetalae</taxon>
        <taxon>rosids</taxon>
        <taxon>fabids</taxon>
        <taxon>Fabales</taxon>
        <taxon>Fabaceae</taxon>
        <taxon>Papilionoideae</taxon>
        <taxon>50 kb inversion clade</taxon>
        <taxon>dalbergioids sensu lato</taxon>
        <taxon>Dalbergieae</taxon>
        <taxon>Pterocarpus clade</taxon>
        <taxon>Arachis</taxon>
    </lineage>
</organism>
<dbReference type="InterPro" id="IPR010400">
    <property type="entry name" value="PITH_dom"/>
</dbReference>
<feature type="domain" description="PITH" evidence="2">
    <location>
        <begin position="23"/>
        <end position="163"/>
    </location>
</feature>
<evidence type="ECO:0000259" key="2">
    <source>
        <dbReference type="PROSITE" id="PS51532"/>
    </source>
</evidence>
<evidence type="ECO:0000313" key="3">
    <source>
        <dbReference type="EMBL" id="RYR05953.1"/>
    </source>
</evidence>
<gene>
    <name evidence="3" type="ORF">Ahy_B06g085771</name>
</gene>
<comment type="similarity">
    <text evidence="1">Belongs to the PITHD1 family.</text>
</comment>
<dbReference type="InterPro" id="IPR037047">
    <property type="entry name" value="PITH_dom_sf"/>
</dbReference>
<dbReference type="PANTHER" id="PTHR12175">
    <property type="entry name" value="AD039 HT014 THIOREDOXIN FAMILY TRP26"/>
    <property type="match status" value="1"/>
</dbReference>
<dbReference type="EMBL" id="SDMP01000016">
    <property type="protein sequence ID" value="RYR05953.1"/>
    <property type="molecule type" value="Genomic_DNA"/>
</dbReference>
<sequence length="163" mass="18141">MRCMLLQTTPYVLKVTLFKNPVADLSLFQLKMGICNQDTIKQLQSMMENVNEQQKITFQRQLLKCSLDLMTSNLVVEFTSNVKIKSISIVGGADGTSPAKMRAFINRDGIDFSDAQSMQAIQSNMLTVRSAEKSRESNSACDSDLPCCFIELLIALLDLSCLT</sequence>
<dbReference type="Gene3D" id="2.60.120.470">
    <property type="entry name" value="PITH domain"/>
    <property type="match status" value="1"/>
</dbReference>
<dbReference type="InterPro" id="IPR045099">
    <property type="entry name" value="PITH1-like"/>
</dbReference>
<dbReference type="Proteomes" id="UP000289738">
    <property type="component" value="Chromosome B06"/>
</dbReference>
<dbReference type="InterPro" id="IPR008979">
    <property type="entry name" value="Galactose-bd-like_sf"/>
</dbReference>
<dbReference type="PANTHER" id="PTHR12175:SF1">
    <property type="entry name" value="PITH DOMAIN-CONTAINING PROTEIN 1"/>
    <property type="match status" value="1"/>
</dbReference>
<accession>A0A444YVK0</accession>
<dbReference type="PROSITE" id="PS51532">
    <property type="entry name" value="PITH"/>
    <property type="match status" value="1"/>
</dbReference>
<dbReference type="AlphaFoldDB" id="A0A444YVK0"/>
<dbReference type="SUPFAM" id="SSF49785">
    <property type="entry name" value="Galactose-binding domain-like"/>
    <property type="match status" value="1"/>
</dbReference>